<dbReference type="EMBL" id="CP000949">
    <property type="protein sequence ID" value="ACA72564.1"/>
    <property type="molecule type" value="Genomic_DNA"/>
</dbReference>
<name>B1J776_PSEPW</name>
<dbReference type="OrthoDB" id="7029943at2"/>
<keyword evidence="2" id="KW-1133">Transmembrane helix</keyword>
<accession>B1J776</accession>
<organism evidence="3">
    <name type="scientific">Pseudomonas putida (strain W619)</name>
    <dbReference type="NCBI Taxonomy" id="390235"/>
    <lineage>
        <taxon>Bacteria</taxon>
        <taxon>Pseudomonadati</taxon>
        <taxon>Pseudomonadota</taxon>
        <taxon>Gammaproteobacteria</taxon>
        <taxon>Pseudomonadales</taxon>
        <taxon>Pseudomonadaceae</taxon>
        <taxon>Pseudomonas</taxon>
    </lineage>
</organism>
<feature type="coiled-coil region" evidence="1">
    <location>
        <begin position="53"/>
        <end position="80"/>
    </location>
</feature>
<gene>
    <name evidence="3" type="ordered locus">PputW619_2064</name>
</gene>
<reference evidence="3" key="1">
    <citation type="submission" date="2008-02" db="EMBL/GenBank/DDBJ databases">
        <title>Complete sequence of Psuedomonas putida W619.</title>
        <authorList>
            <consortium name="US DOE Joint Genome Institute"/>
            <person name="Copeland A."/>
            <person name="Lucas S."/>
            <person name="Lapidus A."/>
            <person name="Barry K."/>
            <person name="Detter J.C."/>
            <person name="Glavina del Rio T."/>
            <person name="Dalin E."/>
            <person name="Tice H."/>
            <person name="Pitluck S."/>
            <person name="Chain P."/>
            <person name="Malfatti S."/>
            <person name="Shin M."/>
            <person name="Vergez L."/>
            <person name="Schmutz J."/>
            <person name="Larimer F."/>
            <person name="Land M."/>
            <person name="Hauser L."/>
            <person name="Kyrpides N."/>
            <person name="Kim E."/>
            <person name="Taghavi S."/>
            <person name="Vangronsveld D."/>
            <person name="van der Lelie D."/>
            <person name="Richardson P."/>
        </authorList>
    </citation>
    <scope>NUCLEOTIDE SEQUENCE</scope>
    <source>
        <strain evidence="3">W619</strain>
    </source>
</reference>
<evidence type="ECO:0000313" key="3">
    <source>
        <dbReference type="EMBL" id="ACA72564.1"/>
    </source>
</evidence>
<sequence precursor="true">MATTDMIWAAALLMMLVIAVLLLAQYLKLQEVWETLVNCRTTLRWARIQQSENNELRSALRAHKAHVDQLQRKVTLLQALVPEGK</sequence>
<keyword evidence="1" id="KW-0175">Coiled coil</keyword>
<keyword evidence="2" id="KW-0472">Membrane</keyword>
<dbReference type="AlphaFoldDB" id="B1J776"/>
<feature type="transmembrane region" description="Helical" evidence="2">
    <location>
        <begin position="6"/>
        <end position="24"/>
    </location>
</feature>
<evidence type="ECO:0000256" key="2">
    <source>
        <dbReference type="SAM" id="Phobius"/>
    </source>
</evidence>
<dbReference type="HOGENOM" id="CLU_191520_0_0_6"/>
<evidence type="ECO:0000256" key="1">
    <source>
        <dbReference type="SAM" id="Coils"/>
    </source>
</evidence>
<protein>
    <submittedName>
        <fullName evidence="3">Uncharacterized protein</fullName>
    </submittedName>
</protein>
<keyword evidence="2" id="KW-0812">Transmembrane</keyword>
<proteinExistence type="predicted"/>
<dbReference type="KEGG" id="ppw:PputW619_2064"/>